<keyword evidence="2" id="KW-0378">Hydrolase</keyword>
<dbReference type="PANTHER" id="PTHR12801">
    <property type="entry name" value="RNA EXONUCLEASE REXO1 / RECO3 FAMILY MEMBER-RELATED"/>
    <property type="match status" value="1"/>
</dbReference>
<proteinExistence type="predicted"/>
<accession>A0A674MMC9</accession>
<dbReference type="GO" id="GO:0003676">
    <property type="term" value="F:nucleic acid binding"/>
    <property type="evidence" value="ECO:0007669"/>
    <property type="project" value="InterPro"/>
</dbReference>
<keyword evidence="1" id="KW-0540">Nuclease</keyword>
<dbReference type="InterPro" id="IPR013520">
    <property type="entry name" value="Ribonucl_H"/>
</dbReference>
<name>A0A674MMC9_TAKRU</name>
<dbReference type="GO" id="GO:0004527">
    <property type="term" value="F:exonuclease activity"/>
    <property type="evidence" value="ECO:0007669"/>
    <property type="project" value="InterPro"/>
</dbReference>
<evidence type="ECO:0000256" key="1">
    <source>
        <dbReference type="ARBA" id="ARBA00022722"/>
    </source>
</evidence>
<feature type="domain" description="Exonuclease" evidence="3">
    <location>
        <begin position="1"/>
        <end position="124"/>
    </location>
</feature>
<dbReference type="SUPFAM" id="SSF53098">
    <property type="entry name" value="Ribonuclease H-like"/>
    <property type="match status" value="1"/>
</dbReference>
<dbReference type="Proteomes" id="UP000005226">
    <property type="component" value="Chromosome 9"/>
</dbReference>
<dbReference type="InterPro" id="IPR012337">
    <property type="entry name" value="RNaseH-like_sf"/>
</dbReference>
<reference evidence="4" key="2">
    <citation type="submission" date="2025-08" db="UniProtKB">
        <authorList>
            <consortium name="Ensembl"/>
        </authorList>
    </citation>
    <scope>IDENTIFICATION</scope>
</reference>
<gene>
    <name evidence="4" type="primary">isg20</name>
</gene>
<protein>
    <submittedName>
        <fullName evidence="4">Interferon stimulated exonuclease gene</fullName>
    </submittedName>
</protein>
<dbReference type="InterPro" id="IPR036397">
    <property type="entry name" value="RNaseH_sf"/>
</dbReference>
<sequence>MSVYSDYRTPWSGIQKHHLLDATPFAQAREEILATLEGKVVIGHSVYNDFEVLDINHPPHMVRDTSMSPLLSQLAGFSCKRSLKVLTSKLLNRKIQGGRQGHNSVEDAQAALDLYKLVEGEWEREVQTTLRVGNVSDEPSYTSSSHYMQDQYWPSDVIFNSK</sequence>
<dbReference type="GeneTree" id="ENSGT00940000160781"/>
<evidence type="ECO:0000259" key="3">
    <source>
        <dbReference type="SMART" id="SM00479"/>
    </source>
</evidence>
<evidence type="ECO:0000256" key="2">
    <source>
        <dbReference type="ARBA" id="ARBA00022801"/>
    </source>
</evidence>
<keyword evidence="5" id="KW-1185">Reference proteome</keyword>
<dbReference type="InterPro" id="IPR047021">
    <property type="entry name" value="REXO1/3/4-like"/>
</dbReference>
<dbReference type="Pfam" id="PF00929">
    <property type="entry name" value="RNase_T"/>
    <property type="match status" value="1"/>
</dbReference>
<dbReference type="PANTHER" id="PTHR12801:SF57">
    <property type="entry name" value="APOPTOSIS-ENHANCING NUCLEASE"/>
    <property type="match status" value="1"/>
</dbReference>
<evidence type="ECO:0000313" key="5">
    <source>
        <dbReference type="Proteomes" id="UP000005226"/>
    </source>
</evidence>
<reference evidence="4" key="3">
    <citation type="submission" date="2025-09" db="UniProtKB">
        <authorList>
            <consortium name="Ensembl"/>
        </authorList>
    </citation>
    <scope>IDENTIFICATION</scope>
</reference>
<dbReference type="Gene3D" id="3.30.420.10">
    <property type="entry name" value="Ribonuclease H-like superfamily/Ribonuclease H"/>
    <property type="match status" value="1"/>
</dbReference>
<dbReference type="AlphaFoldDB" id="A0A674MMC9"/>
<reference evidence="4 5" key="1">
    <citation type="journal article" date="2011" name="Genome Biol. Evol.">
        <title>Integration of the genetic map and genome assembly of fugu facilitates insights into distinct features of genome evolution in teleosts and mammals.</title>
        <authorList>
            <person name="Kai W."/>
            <person name="Kikuchi K."/>
            <person name="Tohari S."/>
            <person name="Chew A.K."/>
            <person name="Tay A."/>
            <person name="Fujiwara A."/>
            <person name="Hosoya S."/>
            <person name="Suetake H."/>
            <person name="Naruse K."/>
            <person name="Brenner S."/>
            <person name="Suzuki Y."/>
            <person name="Venkatesh B."/>
        </authorList>
    </citation>
    <scope>NUCLEOTIDE SEQUENCE [LARGE SCALE GENOMIC DNA]</scope>
</reference>
<organism evidence="4 5">
    <name type="scientific">Takifugu rubripes</name>
    <name type="common">Japanese pufferfish</name>
    <name type="synonym">Fugu rubripes</name>
    <dbReference type="NCBI Taxonomy" id="31033"/>
    <lineage>
        <taxon>Eukaryota</taxon>
        <taxon>Metazoa</taxon>
        <taxon>Chordata</taxon>
        <taxon>Craniata</taxon>
        <taxon>Vertebrata</taxon>
        <taxon>Euteleostomi</taxon>
        <taxon>Actinopterygii</taxon>
        <taxon>Neopterygii</taxon>
        <taxon>Teleostei</taxon>
        <taxon>Neoteleostei</taxon>
        <taxon>Acanthomorphata</taxon>
        <taxon>Eupercaria</taxon>
        <taxon>Tetraodontiformes</taxon>
        <taxon>Tetradontoidea</taxon>
        <taxon>Tetraodontidae</taxon>
        <taxon>Takifugu</taxon>
    </lineage>
</organism>
<evidence type="ECO:0000313" key="4">
    <source>
        <dbReference type="Ensembl" id="ENSTRUP00000062139.1"/>
    </source>
</evidence>
<dbReference type="Ensembl" id="ENSTRUT00000091642.1">
    <property type="protein sequence ID" value="ENSTRUP00000062139.1"/>
    <property type="gene ID" value="ENSTRUG00000029320.1"/>
</dbReference>
<dbReference type="SMART" id="SM00479">
    <property type="entry name" value="EXOIII"/>
    <property type="match status" value="1"/>
</dbReference>
<dbReference type="GO" id="GO:0005634">
    <property type="term" value="C:nucleus"/>
    <property type="evidence" value="ECO:0007669"/>
    <property type="project" value="TreeGrafter"/>
</dbReference>